<proteinExistence type="predicted"/>
<dbReference type="Pfam" id="PF01344">
    <property type="entry name" value="Kelch_1"/>
    <property type="match status" value="2"/>
</dbReference>
<dbReference type="GO" id="GO:0005737">
    <property type="term" value="C:cytoplasm"/>
    <property type="evidence" value="ECO:0007669"/>
    <property type="project" value="UniProtKB-ARBA"/>
</dbReference>
<dbReference type="PROSITE" id="PS50097">
    <property type="entry name" value="BTB"/>
    <property type="match status" value="1"/>
</dbReference>
<dbReference type="PANTHER" id="PTHR45632:SF17">
    <property type="entry name" value="KELCH-LIKE PROTEIN 31"/>
    <property type="match status" value="1"/>
</dbReference>
<dbReference type="InterPro" id="IPR006652">
    <property type="entry name" value="Kelch_1"/>
</dbReference>
<dbReference type="EMBL" id="HACA01019901">
    <property type="protein sequence ID" value="CDW37262.1"/>
    <property type="molecule type" value="Transcribed_RNA"/>
</dbReference>
<feature type="domain" description="BTB" evidence="5">
    <location>
        <begin position="57"/>
        <end position="128"/>
    </location>
</feature>
<dbReference type="InterPro" id="IPR017096">
    <property type="entry name" value="BTB-kelch_protein"/>
</dbReference>
<organism evidence="6">
    <name type="scientific">Lepeophtheirus salmonis</name>
    <name type="common">Salmon louse</name>
    <name type="synonym">Caligus salmonis</name>
    <dbReference type="NCBI Taxonomy" id="72036"/>
    <lineage>
        <taxon>Eukaryota</taxon>
        <taxon>Metazoa</taxon>
        <taxon>Ecdysozoa</taxon>
        <taxon>Arthropoda</taxon>
        <taxon>Crustacea</taxon>
        <taxon>Multicrustacea</taxon>
        <taxon>Hexanauplia</taxon>
        <taxon>Copepoda</taxon>
        <taxon>Siphonostomatoida</taxon>
        <taxon>Caligidae</taxon>
        <taxon>Lepeophtheirus</taxon>
    </lineage>
</organism>
<keyword evidence="2" id="KW-0880">Kelch repeat</keyword>
<dbReference type="GO" id="GO:0016567">
    <property type="term" value="P:protein ubiquitination"/>
    <property type="evidence" value="ECO:0007669"/>
    <property type="project" value="UniProtKB-UniPathway"/>
</dbReference>
<dbReference type="Gene3D" id="3.30.710.10">
    <property type="entry name" value="Potassium Channel Kv1.1, Chain A"/>
    <property type="match status" value="1"/>
</dbReference>
<dbReference type="Gene3D" id="2.120.10.80">
    <property type="entry name" value="Kelch-type beta propeller"/>
    <property type="match status" value="1"/>
</dbReference>
<dbReference type="GO" id="GO:0003779">
    <property type="term" value="F:actin binding"/>
    <property type="evidence" value="ECO:0007669"/>
    <property type="project" value="UniProtKB-KW"/>
</dbReference>
<dbReference type="SUPFAM" id="SSF54695">
    <property type="entry name" value="POZ domain"/>
    <property type="match status" value="1"/>
</dbReference>
<dbReference type="Pfam" id="PF07707">
    <property type="entry name" value="BACK"/>
    <property type="match status" value="1"/>
</dbReference>
<reference evidence="6" key="1">
    <citation type="submission" date="2014-05" db="EMBL/GenBank/DDBJ databases">
        <authorList>
            <person name="Chronopoulou M."/>
        </authorList>
    </citation>
    <scope>NUCLEOTIDE SEQUENCE</scope>
    <source>
        <tissue evidence="6">Whole organism</tissue>
    </source>
</reference>
<name>A0A0K2UH12_LEPSM</name>
<evidence type="ECO:0000256" key="4">
    <source>
        <dbReference type="ARBA" id="ARBA00043912"/>
    </source>
</evidence>
<dbReference type="InterPro" id="IPR000210">
    <property type="entry name" value="BTB/POZ_dom"/>
</dbReference>
<dbReference type="SUPFAM" id="SSF117281">
    <property type="entry name" value="Kelch motif"/>
    <property type="match status" value="2"/>
</dbReference>
<dbReference type="SMART" id="SM00875">
    <property type="entry name" value="BACK"/>
    <property type="match status" value="1"/>
</dbReference>
<accession>A0A0K2UH12</accession>
<protein>
    <recommendedName>
        <fullName evidence="1">Kelch-like protein diablo</fullName>
    </recommendedName>
</protein>
<dbReference type="Gene3D" id="1.25.40.420">
    <property type="match status" value="1"/>
</dbReference>
<evidence type="ECO:0000256" key="1">
    <source>
        <dbReference type="ARBA" id="ARBA00013699"/>
    </source>
</evidence>
<dbReference type="Pfam" id="PF24681">
    <property type="entry name" value="Kelch_KLHDC2_KLHL20_DRC7"/>
    <property type="match status" value="1"/>
</dbReference>
<dbReference type="InterPro" id="IPR011333">
    <property type="entry name" value="SKP1/BTB/POZ_sf"/>
</dbReference>
<dbReference type="InterPro" id="IPR011705">
    <property type="entry name" value="BACK"/>
</dbReference>
<sequence>MSTTPSLFRVTLDEMDEPSLNEIHLSDGEDCILFTQPDLPHLAFSLMESIRREGKLCDVDLFVGDSVFPAHRVVLASAIPYFHAMFTSSDAFQESKCKEIRIRGDVVDPSALETLINFAYTGKISISGSNVQNLIIGASFFQLTKVKDACEEFLMTRLSPSNVLGVRQFADNLGTCISLVKACQKYIQKFFETVVKNPEFLALSFSQVDEIVNYDELHIQDESAVFYSIMNWTKHEKEDRKRFLPSLLSKCRLPLLTPHFLSDIVCSDELIRNCHKCRDLVDEAKDFHLMPERRMLLRSFRTRPRRCKDMAGLIYAVGGQTRSGNPLSTVEVFDPSIGHWRNAEAMSMLRSRVGVSVMNNSLYAVGGYNGSDRLNTVEVFDAASKRWSKVADMNFKRSAVGAIALDSYLYVCGGFDGISSLNTVERYDSVSNSWTLVSSMTKNRSAAGVTKLFGQIYALGGHNGLSIFNSVEAFDPKSGLWMEVVPMLRKRCRLGVATLNGKIYACGGYDGSSFLSSVECFDPVTNKWSYIAPMNAIRSRVALVANMNKLWAIGGYDGMRNLSTVEVYDSETDNWEFVASMESHEGGVGVGVIPLSSRHN</sequence>
<dbReference type="Pfam" id="PF00651">
    <property type="entry name" value="BTB"/>
    <property type="match status" value="1"/>
</dbReference>
<dbReference type="UniPathway" id="UPA00143"/>
<dbReference type="RefSeq" id="XP_040569727.1">
    <property type="nucleotide sequence ID" value="XM_040713793.2"/>
</dbReference>
<dbReference type="PANTHER" id="PTHR45632">
    <property type="entry name" value="LD33804P"/>
    <property type="match status" value="1"/>
</dbReference>
<dbReference type="SMART" id="SM00612">
    <property type="entry name" value="Kelch"/>
    <property type="match status" value="6"/>
</dbReference>
<dbReference type="KEGG" id="lsm:121119175"/>
<evidence type="ECO:0000256" key="3">
    <source>
        <dbReference type="ARBA" id="ARBA00022737"/>
    </source>
</evidence>
<dbReference type="GeneID" id="121119175"/>
<dbReference type="InterPro" id="IPR015915">
    <property type="entry name" value="Kelch-typ_b-propeller"/>
</dbReference>
<dbReference type="FunFam" id="1.25.40.420:FF:000001">
    <property type="entry name" value="Kelch-like family member 12"/>
    <property type="match status" value="1"/>
</dbReference>
<evidence type="ECO:0000259" key="5">
    <source>
        <dbReference type="PROSITE" id="PS50097"/>
    </source>
</evidence>
<keyword evidence="3" id="KW-0677">Repeat</keyword>
<comment type="function">
    <text evidence="4">Probable substrate-specific adapter of an E3 ubiquitin-protein ligase complex which mediates the ubiquitination and subsequent proteasomal degradation of target proteins. May have a role in synapse differentiation and growth.</text>
</comment>
<dbReference type="SMART" id="SM00225">
    <property type="entry name" value="BTB"/>
    <property type="match status" value="1"/>
</dbReference>
<evidence type="ECO:0000256" key="2">
    <source>
        <dbReference type="ARBA" id="ARBA00022441"/>
    </source>
</evidence>
<evidence type="ECO:0000313" key="6">
    <source>
        <dbReference type="EMBL" id="CDW37262.1"/>
    </source>
</evidence>
<dbReference type="OrthoDB" id="45365at2759"/>
<dbReference type="AlphaFoldDB" id="A0A0K2UH12"/>
<dbReference type="PIRSF" id="PIRSF037037">
    <property type="entry name" value="Kelch-like_protein_gigaxonin"/>
    <property type="match status" value="1"/>
</dbReference>